<dbReference type="InterPro" id="IPR036388">
    <property type="entry name" value="WH-like_DNA-bd_sf"/>
</dbReference>
<sequence>MESNVPLKQAAEAWESLFRAQVAVMRRLQSSPEFKELTMREYDVLFNLTRCPTGWLRLNELNEHVLLSQPSLSRMVERLEAKGLVCRRPAAEDQRGVELSLTEEGRQVQRRLGRVHVEDIHAMMTASLSGDELDELRRLTDKLRGGLPATDAKSRVRAAGGRRSGAAAKA</sequence>
<dbReference type="GO" id="GO:0006950">
    <property type="term" value="P:response to stress"/>
    <property type="evidence" value="ECO:0007669"/>
    <property type="project" value="TreeGrafter"/>
</dbReference>
<evidence type="ECO:0000256" key="3">
    <source>
        <dbReference type="ARBA" id="ARBA00023163"/>
    </source>
</evidence>
<evidence type="ECO:0000313" key="6">
    <source>
        <dbReference type="EMBL" id="CEA08512.1"/>
    </source>
</evidence>
<dbReference type="PROSITE" id="PS01117">
    <property type="entry name" value="HTH_MARR_1"/>
    <property type="match status" value="1"/>
</dbReference>
<dbReference type="PATRIC" id="fig|1461584.3.peg.1841"/>
<dbReference type="AlphaFoldDB" id="A0A078MSX3"/>
<dbReference type="SMART" id="SM00347">
    <property type="entry name" value="HTH_MARR"/>
    <property type="match status" value="1"/>
</dbReference>
<evidence type="ECO:0000256" key="4">
    <source>
        <dbReference type="SAM" id="MobiDB-lite"/>
    </source>
</evidence>
<dbReference type="PANTHER" id="PTHR33164:SF104">
    <property type="entry name" value="TRANSCRIPTIONAL REGULATORY PROTEIN"/>
    <property type="match status" value="1"/>
</dbReference>
<dbReference type="PROSITE" id="PS50995">
    <property type="entry name" value="HTH_MARR_2"/>
    <property type="match status" value="1"/>
</dbReference>
<reference evidence="6" key="1">
    <citation type="submission" date="2014-07" db="EMBL/GenBank/DDBJ databases">
        <authorList>
            <person name="Urmite Genomes Urmite Genomes"/>
        </authorList>
    </citation>
    <scope>NUCLEOTIDE SEQUENCE</scope>
    <source>
        <strain evidence="6">11W110_air</strain>
    </source>
</reference>
<gene>
    <name evidence="6" type="primary">slyA_2</name>
    <name evidence="6" type="ORF">BN1051_01866</name>
</gene>
<proteinExistence type="predicted"/>
<protein>
    <submittedName>
        <fullName evidence="6">Transcriptional regulator SlyA</fullName>
    </submittedName>
</protein>
<dbReference type="InterPro" id="IPR039422">
    <property type="entry name" value="MarR/SlyA-like"/>
</dbReference>
<evidence type="ECO:0000259" key="5">
    <source>
        <dbReference type="PROSITE" id="PS50995"/>
    </source>
</evidence>
<dbReference type="InterPro" id="IPR023187">
    <property type="entry name" value="Tscrpt_reg_MarR-type_CS"/>
</dbReference>
<dbReference type="GO" id="GO:0003677">
    <property type="term" value="F:DNA binding"/>
    <property type="evidence" value="ECO:0007669"/>
    <property type="project" value="UniProtKB-KW"/>
</dbReference>
<evidence type="ECO:0000256" key="2">
    <source>
        <dbReference type="ARBA" id="ARBA00023125"/>
    </source>
</evidence>
<dbReference type="PANTHER" id="PTHR33164">
    <property type="entry name" value="TRANSCRIPTIONAL REGULATOR, MARR FAMILY"/>
    <property type="match status" value="1"/>
</dbReference>
<feature type="domain" description="HTH marR-type" evidence="5">
    <location>
        <begin position="10"/>
        <end position="145"/>
    </location>
</feature>
<dbReference type="InterPro" id="IPR036390">
    <property type="entry name" value="WH_DNA-bd_sf"/>
</dbReference>
<dbReference type="PRINTS" id="PR00598">
    <property type="entry name" value="HTHMARR"/>
</dbReference>
<organism evidence="6">
    <name type="scientific">Arthrobacter saudimassiliensis</name>
    <dbReference type="NCBI Taxonomy" id="1461584"/>
    <lineage>
        <taxon>Bacteria</taxon>
        <taxon>Bacillati</taxon>
        <taxon>Actinomycetota</taxon>
        <taxon>Actinomycetes</taxon>
        <taxon>Micrococcales</taxon>
        <taxon>Micrococcaceae</taxon>
        <taxon>Arthrobacter</taxon>
    </lineage>
</organism>
<keyword evidence="1" id="KW-0805">Transcription regulation</keyword>
<dbReference type="SUPFAM" id="SSF46785">
    <property type="entry name" value="Winged helix' DNA-binding domain"/>
    <property type="match status" value="1"/>
</dbReference>
<keyword evidence="3" id="KW-0804">Transcription</keyword>
<accession>A0A078MSX3</accession>
<dbReference type="Gene3D" id="1.10.10.10">
    <property type="entry name" value="Winged helix-like DNA-binding domain superfamily/Winged helix DNA-binding domain"/>
    <property type="match status" value="1"/>
</dbReference>
<keyword evidence="2" id="KW-0238">DNA-binding</keyword>
<dbReference type="Pfam" id="PF12802">
    <property type="entry name" value="MarR_2"/>
    <property type="match status" value="1"/>
</dbReference>
<feature type="compositionally biased region" description="Low complexity" evidence="4">
    <location>
        <begin position="157"/>
        <end position="170"/>
    </location>
</feature>
<dbReference type="EMBL" id="LN483071">
    <property type="protein sequence ID" value="CEA08512.1"/>
    <property type="molecule type" value="Genomic_DNA"/>
</dbReference>
<evidence type="ECO:0000256" key="1">
    <source>
        <dbReference type="ARBA" id="ARBA00023015"/>
    </source>
</evidence>
<dbReference type="GO" id="GO:0003700">
    <property type="term" value="F:DNA-binding transcription factor activity"/>
    <property type="evidence" value="ECO:0007669"/>
    <property type="project" value="InterPro"/>
</dbReference>
<name>A0A078MSX3_9MICC</name>
<feature type="region of interest" description="Disordered" evidence="4">
    <location>
        <begin position="150"/>
        <end position="170"/>
    </location>
</feature>
<dbReference type="InterPro" id="IPR000835">
    <property type="entry name" value="HTH_MarR-typ"/>
</dbReference>